<name>A0A9P5PA00_9AGAR</name>
<keyword evidence="3" id="KW-1185">Reference proteome</keyword>
<organism evidence="2 3">
    <name type="scientific">Rhodocollybia butyracea</name>
    <dbReference type="NCBI Taxonomy" id="206335"/>
    <lineage>
        <taxon>Eukaryota</taxon>
        <taxon>Fungi</taxon>
        <taxon>Dikarya</taxon>
        <taxon>Basidiomycota</taxon>
        <taxon>Agaricomycotina</taxon>
        <taxon>Agaricomycetes</taxon>
        <taxon>Agaricomycetidae</taxon>
        <taxon>Agaricales</taxon>
        <taxon>Marasmiineae</taxon>
        <taxon>Omphalotaceae</taxon>
        <taxon>Rhodocollybia</taxon>
    </lineage>
</organism>
<dbReference type="OrthoDB" id="9970474at2759"/>
<dbReference type="EMBL" id="JADNRY010000194">
    <property type="protein sequence ID" value="KAF9061649.1"/>
    <property type="molecule type" value="Genomic_DNA"/>
</dbReference>
<dbReference type="Proteomes" id="UP000772434">
    <property type="component" value="Unassembled WGS sequence"/>
</dbReference>
<reference evidence="2" key="1">
    <citation type="submission" date="2020-11" db="EMBL/GenBank/DDBJ databases">
        <authorList>
            <consortium name="DOE Joint Genome Institute"/>
            <person name="Ahrendt S."/>
            <person name="Riley R."/>
            <person name="Andreopoulos W."/>
            <person name="Labutti K."/>
            <person name="Pangilinan J."/>
            <person name="Ruiz-Duenas F.J."/>
            <person name="Barrasa J.M."/>
            <person name="Sanchez-Garcia M."/>
            <person name="Camarero S."/>
            <person name="Miyauchi S."/>
            <person name="Serrano A."/>
            <person name="Linde D."/>
            <person name="Babiker R."/>
            <person name="Drula E."/>
            <person name="Ayuso-Fernandez I."/>
            <person name="Pacheco R."/>
            <person name="Padilla G."/>
            <person name="Ferreira P."/>
            <person name="Barriuso J."/>
            <person name="Kellner H."/>
            <person name="Castanera R."/>
            <person name="Alfaro M."/>
            <person name="Ramirez L."/>
            <person name="Pisabarro A.G."/>
            <person name="Kuo A."/>
            <person name="Tritt A."/>
            <person name="Lipzen A."/>
            <person name="He G."/>
            <person name="Yan M."/>
            <person name="Ng V."/>
            <person name="Cullen D."/>
            <person name="Martin F."/>
            <person name="Rosso M.-N."/>
            <person name="Henrissat B."/>
            <person name="Hibbett D."/>
            <person name="Martinez A.T."/>
            <person name="Grigoriev I.V."/>
        </authorList>
    </citation>
    <scope>NUCLEOTIDE SEQUENCE</scope>
    <source>
        <strain evidence="2">AH 40177</strain>
    </source>
</reference>
<proteinExistence type="predicted"/>
<evidence type="ECO:0000313" key="3">
    <source>
        <dbReference type="Proteomes" id="UP000772434"/>
    </source>
</evidence>
<comment type="caution">
    <text evidence="2">The sequence shown here is derived from an EMBL/GenBank/DDBJ whole genome shotgun (WGS) entry which is preliminary data.</text>
</comment>
<dbReference type="Gene3D" id="2.40.400.10">
    <property type="entry name" value="Acetoacetate decarboxylase-like"/>
    <property type="match status" value="1"/>
</dbReference>
<dbReference type="PANTHER" id="PTHR40518">
    <property type="entry name" value="ACETOACETATE DECARBOXYLASE"/>
    <property type="match status" value="1"/>
</dbReference>
<evidence type="ECO:0000313" key="2">
    <source>
        <dbReference type="EMBL" id="KAF9061649.1"/>
    </source>
</evidence>
<dbReference type="AlphaFoldDB" id="A0A9P5PA00"/>
<evidence type="ECO:0000313" key="1">
    <source>
        <dbReference type="EMBL" id="KAF9058393.1"/>
    </source>
</evidence>
<dbReference type="EMBL" id="JADNRY010000388">
    <property type="protein sequence ID" value="KAF9058393.1"/>
    <property type="molecule type" value="Genomic_DNA"/>
</dbReference>
<protein>
    <submittedName>
        <fullName evidence="2">Uncharacterized protein</fullName>
    </submittedName>
</protein>
<sequence length="273" mass="30143">MSDFIVAPAPWHLKARTWVFAVSSEAGSKDANNLPAGWAAPWQADALAAGGEFIGGPAVVMLVQYSDTPVGRYDELGYFPGRWRYADGSIGFRMSIMLVSSKDSTWNGRRNWNIPKQVASFKYESLSNGSWSLSVSQISHDHSLSDPLFQVTINPISLISRLPIPFNSRWFGKILSFAQPPLPQGSQPEEIGTEKTDDKLWAFFKPKMSGWMYLMKVVPEMNRENITIPTGEAKGSRKVVGDGVSFPAVVPTGLGVYVEDMQIELGPAIWKDV</sequence>
<dbReference type="SUPFAM" id="SSF160104">
    <property type="entry name" value="Acetoacetate decarboxylase-like"/>
    <property type="match status" value="1"/>
</dbReference>
<gene>
    <name evidence="2" type="ORF">BDP27DRAFT_1428701</name>
    <name evidence="1" type="ORF">BDP27DRAFT_1432884</name>
</gene>
<accession>A0A9P5PA00</accession>
<dbReference type="InterPro" id="IPR023375">
    <property type="entry name" value="ADC_dom_sf"/>
</dbReference>
<dbReference type="PANTHER" id="PTHR40518:SF1">
    <property type="entry name" value="ACETOACETATE DECARBOXYLASE"/>
    <property type="match status" value="1"/>
</dbReference>